<feature type="transmembrane region" description="Helical" evidence="1">
    <location>
        <begin position="12"/>
        <end position="36"/>
    </location>
</feature>
<evidence type="ECO:0008006" key="4">
    <source>
        <dbReference type="Google" id="ProtNLM"/>
    </source>
</evidence>
<proteinExistence type="predicted"/>
<accession>A0A177YPJ6</accession>
<reference evidence="2 3" key="1">
    <citation type="submission" date="2016-03" db="EMBL/GenBank/DDBJ databases">
        <title>Genome sequence of Rhodococcus kyotonensis KB10.</title>
        <authorList>
            <person name="Jeong H."/>
            <person name="Hong C.E."/>
            <person name="Jo S.H."/>
            <person name="Park J.M."/>
        </authorList>
    </citation>
    <scope>NUCLEOTIDE SEQUENCE [LARGE SCALE GENOMIC DNA]</scope>
    <source>
        <strain evidence="2 3">KB10</strain>
    </source>
</reference>
<keyword evidence="1" id="KW-1133">Transmembrane helix</keyword>
<dbReference type="RefSeq" id="WP_084423508.1">
    <property type="nucleotide sequence ID" value="NZ_LVHI01000001.1"/>
</dbReference>
<evidence type="ECO:0000313" key="3">
    <source>
        <dbReference type="Proteomes" id="UP000077519"/>
    </source>
</evidence>
<dbReference type="InterPro" id="IPR021213">
    <property type="entry name" value="DUF2567"/>
</dbReference>
<feature type="transmembrane region" description="Helical" evidence="1">
    <location>
        <begin position="137"/>
        <end position="160"/>
    </location>
</feature>
<comment type="caution">
    <text evidence="2">The sequence shown here is derived from an EMBL/GenBank/DDBJ whole genome shotgun (WGS) entry which is preliminary data.</text>
</comment>
<keyword evidence="1" id="KW-0812">Transmembrane</keyword>
<evidence type="ECO:0000313" key="2">
    <source>
        <dbReference type="EMBL" id="OAK57453.1"/>
    </source>
</evidence>
<feature type="transmembrane region" description="Helical" evidence="1">
    <location>
        <begin position="64"/>
        <end position="83"/>
    </location>
</feature>
<dbReference type="EMBL" id="LVHI01000001">
    <property type="protein sequence ID" value="OAK57453.1"/>
    <property type="molecule type" value="Genomic_DNA"/>
</dbReference>
<sequence>MSNEGVGARTTVRTSLVAVVASVVVGALAGLLWSILAPTEQFVVVVPGQGAALTGESLHRFDSLALFGCISFVCGVLLPVAFWTRKAARGPVLFLGMLAGAVLGALAMLGIGVWVAGLLHARPQDPAVGSVVEVAPGIGSLLALVIQPLVTSLVVVLLAAMNPHDNLMYTPVDESIEPDDVALEKDHA</sequence>
<evidence type="ECO:0000256" key="1">
    <source>
        <dbReference type="SAM" id="Phobius"/>
    </source>
</evidence>
<gene>
    <name evidence="2" type="ORF">A3K89_01235</name>
</gene>
<protein>
    <recommendedName>
        <fullName evidence="4">DUF2567 domain-containing protein</fullName>
    </recommendedName>
</protein>
<name>A0A177YPJ6_9NOCA</name>
<dbReference type="Proteomes" id="UP000077519">
    <property type="component" value="Unassembled WGS sequence"/>
</dbReference>
<feature type="transmembrane region" description="Helical" evidence="1">
    <location>
        <begin position="92"/>
        <end position="117"/>
    </location>
</feature>
<keyword evidence="3" id="KW-1185">Reference proteome</keyword>
<organism evidence="2 3">
    <name type="scientific">Rhodococcoides kyotonense</name>
    <dbReference type="NCBI Taxonomy" id="398843"/>
    <lineage>
        <taxon>Bacteria</taxon>
        <taxon>Bacillati</taxon>
        <taxon>Actinomycetota</taxon>
        <taxon>Actinomycetes</taxon>
        <taxon>Mycobacteriales</taxon>
        <taxon>Nocardiaceae</taxon>
        <taxon>Rhodococcoides</taxon>
    </lineage>
</organism>
<dbReference type="AlphaFoldDB" id="A0A177YPJ6"/>
<keyword evidence="1" id="KW-0472">Membrane</keyword>
<dbReference type="Pfam" id="PF10821">
    <property type="entry name" value="DUF2567"/>
    <property type="match status" value="1"/>
</dbReference>